<dbReference type="OrthoDB" id="6896872at2"/>
<dbReference type="PRINTS" id="PR00038">
    <property type="entry name" value="HTHLUXR"/>
</dbReference>
<evidence type="ECO:0000256" key="3">
    <source>
        <dbReference type="ARBA" id="ARBA00023163"/>
    </source>
</evidence>
<dbReference type="GO" id="GO:0003677">
    <property type="term" value="F:DNA binding"/>
    <property type="evidence" value="ECO:0007669"/>
    <property type="project" value="UniProtKB-KW"/>
</dbReference>
<dbReference type="InterPro" id="IPR000792">
    <property type="entry name" value="Tscrpt_reg_LuxR_C"/>
</dbReference>
<name>A0A2T4G0Z1_9PSED</name>
<proteinExistence type="predicted"/>
<evidence type="ECO:0000256" key="1">
    <source>
        <dbReference type="ARBA" id="ARBA00023015"/>
    </source>
</evidence>
<evidence type="ECO:0000313" key="6">
    <source>
        <dbReference type="EMBL" id="PTC29336.1"/>
    </source>
</evidence>
<evidence type="ECO:0000313" key="7">
    <source>
        <dbReference type="Proteomes" id="UP000240571"/>
    </source>
</evidence>
<dbReference type="Pfam" id="PF00196">
    <property type="entry name" value="GerE"/>
    <property type="match status" value="1"/>
</dbReference>
<dbReference type="Gene3D" id="1.10.10.10">
    <property type="entry name" value="Winged helix-like DNA-binding domain superfamily/Winged helix DNA-binding domain"/>
    <property type="match status" value="1"/>
</dbReference>
<dbReference type="PANTHER" id="PTHR44688">
    <property type="entry name" value="DNA-BINDING TRANSCRIPTIONAL ACTIVATOR DEVR_DOSR"/>
    <property type="match status" value="1"/>
</dbReference>
<evidence type="ECO:0000259" key="5">
    <source>
        <dbReference type="PROSITE" id="PS00622"/>
    </source>
</evidence>
<comment type="caution">
    <text evidence="6">The sequence shown here is derived from an EMBL/GenBank/DDBJ whole genome shotgun (WGS) entry which is preliminary data.</text>
</comment>
<dbReference type="SMART" id="SM00421">
    <property type="entry name" value="HTH_LUXR"/>
    <property type="match status" value="1"/>
</dbReference>
<sequence>MNSKIVSGLWKGHLGKGLAPRELQYVMSAAQGMTAKEIARQFNVAACTVAKRLSSAMFKLGVTRQTALVAEAMRREIIVALPESPNPQGSAGESNDGVLIA</sequence>
<gene>
    <name evidence="6" type="ORF">C9382_12385</name>
</gene>
<organism evidence="6 7">
    <name type="scientific">Pseudomonas aylmerensis</name>
    <dbReference type="NCBI Taxonomy" id="1869229"/>
    <lineage>
        <taxon>Bacteria</taxon>
        <taxon>Pseudomonadati</taxon>
        <taxon>Pseudomonadota</taxon>
        <taxon>Gammaproteobacteria</taxon>
        <taxon>Pseudomonadales</taxon>
        <taxon>Pseudomonadaceae</taxon>
        <taxon>Pseudomonas</taxon>
    </lineage>
</organism>
<evidence type="ECO:0000256" key="2">
    <source>
        <dbReference type="ARBA" id="ARBA00023125"/>
    </source>
</evidence>
<protein>
    <submittedName>
        <fullName evidence="6">LuxR family transcriptional regulator</fullName>
    </submittedName>
</protein>
<keyword evidence="2" id="KW-0238">DNA-binding</keyword>
<dbReference type="GO" id="GO:0006355">
    <property type="term" value="P:regulation of DNA-templated transcription"/>
    <property type="evidence" value="ECO:0007669"/>
    <property type="project" value="InterPro"/>
</dbReference>
<dbReference type="Proteomes" id="UP000240571">
    <property type="component" value="Unassembled WGS sequence"/>
</dbReference>
<evidence type="ECO:0000256" key="4">
    <source>
        <dbReference type="SAM" id="MobiDB-lite"/>
    </source>
</evidence>
<feature type="region of interest" description="Disordered" evidence="4">
    <location>
        <begin position="82"/>
        <end position="101"/>
    </location>
</feature>
<dbReference type="PROSITE" id="PS00622">
    <property type="entry name" value="HTH_LUXR_1"/>
    <property type="match status" value="1"/>
</dbReference>
<reference evidence="6 7" key="1">
    <citation type="submission" date="2018-03" db="EMBL/GenBank/DDBJ databases">
        <title>Diversity of bacteria associated with corn roots inoculated with woodland soils in Canada, and Description of Pseudomonas aylmerense sp. nov.</title>
        <authorList>
            <person name="Tambong J.T."/>
            <person name="Xu R."/>
            <person name="Tchagang C."/>
        </authorList>
    </citation>
    <scope>NUCLEOTIDE SEQUENCE [LARGE SCALE GENOMIC DNA]</scope>
    <source>
        <strain evidence="6 7">S1E44</strain>
    </source>
</reference>
<dbReference type="PANTHER" id="PTHR44688:SF16">
    <property type="entry name" value="DNA-BINDING TRANSCRIPTIONAL ACTIVATOR DEVR_DOSR"/>
    <property type="match status" value="1"/>
</dbReference>
<feature type="domain" description="HTH luxR-type" evidence="5">
    <location>
        <begin position="32"/>
        <end position="59"/>
    </location>
</feature>
<accession>A0A2T4G0Z1</accession>
<keyword evidence="1" id="KW-0805">Transcription regulation</keyword>
<dbReference type="InterPro" id="IPR036388">
    <property type="entry name" value="WH-like_DNA-bd_sf"/>
</dbReference>
<keyword evidence="3" id="KW-0804">Transcription</keyword>
<dbReference type="InterPro" id="IPR016032">
    <property type="entry name" value="Sig_transdc_resp-reg_C-effctor"/>
</dbReference>
<dbReference type="AlphaFoldDB" id="A0A2T4G0Z1"/>
<dbReference type="CDD" id="cd06170">
    <property type="entry name" value="LuxR_C_like"/>
    <property type="match status" value="1"/>
</dbReference>
<dbReference type="SUPFAM" id="SSF46894">
    <property type="entry name" value="C-terminal effector domain of the bipartite response regulators"/>
    <property type="match status" value="1"/>
</dbReference>
<dbReference type="EMBL" id="PYWW01000027">
    <property type="protein sequence ID" value="PTC29336.1"/>
    <property type="molecule type" value="Genomic_DNA"/>
</dbReference>